<reference evidence="3" key="1">
    <citation type="submission" date="2025-08" db="UniProtKB">
        <authorList>
            <consortium name="RefSeq"/>
        </authorList>
    </citation>
    <scope>IDENTIFICATION</scope>
    <source>
        <tissue evidence="3">Leaves</tissue>
    </source>
</reference>
<dbReference type="PANTHER" id="PTHR43721:SF22">
    <property type="entry name" value="ELONGATION FACTOR TU, MITOCHONDRIAL"/>
    <property type="match status" value="1"/>
</dbReference>
<feature type="domain" description="Tr-type G" evidence="1">
    <location>
        <begin position="4"/>
        <end position="68"/>
    </location>
</feature>
<accession>A0A6P9ED98</accession>
<dbReference type="InterPro" id="IPR027417">
    <property type="entry name" value="P-loop_NTPase"/>
</dbReference>
<sequence length="224" mass="24757">MITGAALDRGILVVSAPDGPMLQTKEHILLACHVGVPSFVCFLNKVDAIDDPELLELVEMELRGTNEEIGKKAILKLMDAVDEYITDPVRQLDKPFLMPIEDVFSIQLLFLSQGYGQLHHQPSETFLAPRVLAAIDNLIQQLRVDLPAKDLGQLNLFLGIETSMQPDDPTLYRSTIGALQYLILTRPNLSFAINKGHVNAQAVTTEDHVSHTSKQITSPIVHDS</sequence>
<evidence type="ECO:0000313" key="2">
    <source>
        <dbReference type="Proteomes" id="UP000235220"/>
    </source>
</evidence>
<dbReference type="PANTHER" id="PTHR43721">
    <property type="entry name" value="ELONGATION FACTOR TU-RELATED"/>
    <property type="match status" value="1"/>
</dbReference>
<dbReference type="SUPFAM" id="SSF52540">
    <property type="entry name" value="P-loop containing nucleoside triphosphate hydrolases"/>
    <property type="match status" value="1"/>
</dbReference>
<organism evidence="2 3">
    <name type="scientific">Juglans regia</name>
    <name type="common">English walnut</name>
    <dbReference type="NCBI Taxonomy" id="51240"/>
    <lineage>
        <taxon>Eukaryota</taxon>
        <taxon>Viridiplantae</taxon>
        <taxon>Streptophyta</taxon>
        <taxon>Embryophyta</taxon>
        <taxon>Tracheophyta</taxon>
        <taxon>Spermatophyta</taxon>
        <taxon>Magnoliopsida</taxon>
        <taxon>eudicotyledons</taxon>
        <taxon>Gunneridae</taxon>
        <taxon>Pentapetalae</taxon>
        <taxon>rosids</taxon>
        <taxon>fabids</taxon>
        <taxon>Fagales</taxon>
        <taxon>Juglandaceae</taxon>
        <taxon>Juglans</taxon>
    </lineage>
</organism>
<keyword evidence="2" id="KW-1185">Reference proteome</keyword>
<dbReference type="AlphaFoldDB" id="A0A6P9ED98"/>
<dbReference type="InterPro" id="IPR000795">
    <property type="entry name" value="T_Tr_GTP-bd_dom"/>
</dbReference>
<dbReference type="InterPro" id="IPR050055">
    <property type="entry name" value="EF-Tu_GTPase"/>
</dbReference>
<evidence type="ECO:0000259" key="1">
    <source>
        <dbReference type="Pfam" id="PF00009"/>
    </source>
</evidence>
<dbReference type="GO" id="GO:0005525">
    <property type="term" value="F:GTP binding"/>
    <property type="evidence" value="ECO:0007669"/>
    <property type="project" value="InterPro"/>
</dbReference>
<evidence type="ECO:0000313" key="3">
    <source>
        <dbReference type="RefSeq" id="XP_035545439.1"/>
    </source>
</evidence>
<dbReference type="GO" id="GO:0003924">
    <property type="term" value="F:GTPase activity"/>
    <property type="evidence" value="ECO:0007669"/>
    <property type="project" value="InterPro"/>
</dbReference>
<dbReference type="OrthoDB" id="10265655at2759"/>
<dbReference type="RefSeq" id="XP_035545439.1">
    <property type="nucleotide sequence ID" value="XM_035689546.1"/>
</dbReference>
<proteinExistence type="predicted"/>
<protein>
    <submittedName>
        <fullName evidence="3">Elongation factor Tu-like</fullName>
    </submittedName>
</protein>
<dbReference type="Proteomes" id="UP000235220">
    <property type="component" value="Chromosome 1"/>
</dbReference>
<gene>
    <name evidence="3" type="primary">LOC108998527</name>
</gene>
<dbReference type="KEGG" id="jre:108998527"/>
<dbReference type="InParanoid" id="A0A6P9ED98"/>
<dbReference type="GeneID" id="108998527"/>
<dbReference type="Pfam" id="PF00009">
    <property type="entry name" value="GTP_EFTU"/>
    <property type="match status" value="1"/>
</dbReference>
<dbReference type="Gene3D" id="3.40.50.300">
    <property type="entry name" value="P-loop containing nucleotide triphosphate hydrolases"/>
    <property type="match status" value="1"/>
</dbReference>
<name>A0A6P9ED98_JUGRE</name>